<dbReference type="RefSeq" id="WP_158320669.1">
    <property type="nucleotide sequence ID" value="NZ_BORB01000010.1"/>
</dbReference>
<dbReference type="EMBL" id="BORB01000010">
    <property type="protein sequence ID" value="GIN57151.1"/>
    <property type="molecule type" value="Genomic_DNA"/>
</dbReference>
<comment type="caution">
    <text evidence="2">The sequence shown here is derived from an EMBL/GenBank/DDBJ whole genome shotgun (WGS) entry which is preliminary data.</text>
</comment>
<accession>A0ABQ4KI66</accession>
<dbReference type="Pfam" id="PF11181">
    <property type="entry name" value="YflT"/>
    <property type="match status" value="1"/>
</dbReference>
<reference evidence="2 3" key="1">
    <citation type="submission" date="2021-03" db="EMBL/GenBank/DDBJ databases">
        <title>Antimicrobial resistance genes in bacteria isolated from Japanese honey, and their potential for conferring macrolide and lincosamide resistance in the American foulbrood pathogen Paenibacillus larvae.</title>
        <authorList>
            <person name="Okamoto M."/>
            <person name="Kumagai M."/>
            <person name="Kanamori H."/>
            <person name="Takamatsu D."/>
        </authorList>
    </citation>
    <scope>NUCLEOTIDE SEQUENCE [LARGE SCALE GENOMIC DNA]</scope>
    <source>
        <strain evidence="2 3">J8TS2</strain>
    </source>
</reference>
<sequence length="107" mass="12022">MNRIEVCENGVQANNIINQLTAQGFSHDNIYLFTHDDDRTEDLADAAEVETVGLQEEGIVDSVKNVFRKKGDELRSKFESVGLTQQEAEKYESILDKGKVVIVAQQH</sequence>
<proteinExistence type="predicted"/>
<protein>
    <submittedName>
        <fullName evidence="2">General stress protein 17M</fullName>
    </submittedName>
</protein>
<gene>
    <name evidence="2" type="primary">yflT</name>
    <name evidence="2" type="ORF">J8TS2_14700</name>
</gene>
<evidence type="ECO:0000313" key="2">
    <source>
        <dbReference type="EMBL" id="GIN57151.1"/>
    </source>
</evidence>
<dbReference type="Proteomes" id="UP000679950">
    <property type="component" value="Unassembled WGS sequence"/>
</dbReference>
<evidence type="ECO:0000259" key="1">
    <source>
        <dbReference type="Pfam" id="PF11181"/>
    </source>
</evidence>
<keyword evidence="3" id="KW-1185">Reference proteome</keyword>
<name>A0ABQ4KI66_9BACI</name>
<feature type="domain" description="General stress protein 17M-like" evidence="1">
    <location>
        <begin position="4"/>
        <end position="98"/>
    </location>
</feature>
<dbReference type="InterPro" id="IPR025889">
    <property type="entry name" value="GSP17M-like_dom"/>
</dbReference>
<evidence type="ECO:0000313" key="3">
    <source>
        <dbReference type="Proteomes" id="UP000679950"/>
    </source>
</evidence>
<organism evidence="2 3">
    <name type="scientific">Lederbergia ruris</name>
    <dbReference type="NCBI Taxonomy" id="217495"/>
    <lineage>
        <taxon>Bacteria</taxon>
        <taxon>Bacillati</taxon>
        <taxon>Bacillota</taxon>
        <taxon>Bacilli</taxon>
        <taxon>Bacillales</taxon>
        <taxon>Bacillaceae</taxon>
        <taxon>Lederbergia</taxon>
    </lineage>
</organism>